<evidence type="ECO:0000256" key="3">
    <source>
        <dbReference type="SAM" id="SignalP"/>
    </source>
</evidence>
<feature type="chain" id="PRO_5008709199" evidence="3">
    <location>
        <begin position="29"/>
        <end position="733"/>
    </location>
</feature>
<dbReference type="EMBL" id="FMCT01000006">
    <property type="protein sequence ID" value="SCF19383.1"/>
    <property type="molecule type" value="Genomic_DNA"/>
</dbReference>
<evidence type="ECO:0000313" key="4">
    <source>
        <dbReference type="EMBL" id="SCF19383.1"/>
    </source>
</evidence>
<proteinExistence type="predicted"/>
<accession>A0A1C4YF86</accession>
<keyword evidence="2" id="KW-0472">Membrane</keyword>
<reference evidence="5" key="1">
    <citation type="submission" date="2016-06" db="EMBL/GenBank/DDBJ databases">
        <authorList>
            <person name="Varghese N."/>
            <person name="Submissions Spin"/>
        </authorList>
    </citation>
    <scope>NUCLEOTIDE SEQUENCE [LARGE SCALE GENOMIC DNA]</scope>
    <source>
        <strain evidence="5">DSM 43168</strain>
    </source>
</reference>
<dbReference type="Proteomes" id="UP000183585">
    <property type="component" value="Unassembled WGS sequence"/>
</dbReference>
<protein>
    <submittedName>
        <fullName evidence="4">Uncharacterized protein</fullName>
    </submittedName>
</protein>
<evidence type="ECO:0000313" key="5">
    <source>
        <dbReference type="Proteomes" id="UP000183585"/>
    </source>
</evidence>
<feature type="signal peptide" evidence="3">
    <location>
        <begin position="1"/>
        <end position="28"/>
    </location>
</feature>
<keyword evidence="3" id="KW-0732">Signal</keyword>
<organism evidence="4 5">
    <name type="scientific">Micromonospora carbonacea</name>
    <dbReference type="NCBI Taxonomy" id="47853"/>
    <lineage>
        <taxon>Bacteria</taxon>
        <taxon>Bacillati</taxon>
        <taxon>Actinomycetota</taxon>
        <taxon>Actinomycetes</taxon>
        <taxon>Micromonosporales</taxon>
        <taxon>Micromonosporaceae</taxon>
        <taxon>Micromonospora</taxon>
    </lineage>
</organism>
<dbReference type="AlphaFoldDB" id="A0A1C4YF86"/>
<feature type="region of interest" description="Disordered" evidence="1">
    <location>
        <begin position="265"/>
        <end position="293"/>
    </location>
</feature>
<dbReference type="RefSeq" id="WP_141723778.1">
    <property type="nucleotide sequence ID" value="NZ_FMCT01000006.1"/>
</dbReference>
<evidence type="ECO:0000256" key="2">
    <source>
        <dbReference type="SAM" id="Phobius"/>
    </source>
</evidence>
<keyword evidence="2" id="KW-0812">Transmembrane</keyword>
<evidence type="ECO:0000256" key="1">
    <source>
        <dbReference type="SAM" id="MobiDB-lite"/>
    </source>
</evidence>
<name>A0A1C4YF86_9ACTN</name>
<sequence>MWLRLRAMLAALLAVLLGVLLAPAQASADPATPPFVGIGPGDPRWSTQIPNLIYRMLHSGESDEVSYGRNVATDFVPDFLDGKTLAITGASVDMFPAKPKADGTEGHTDTSIIQLMLFDPATGTFELVGWDYKPLMADGKAVDWRAFADPAKVTPAARAAVSSLGWNIRQDTAAIIADPAKVARIMALLKRWRMHSEMVTSAVAQNIDEFTAFDAAKKGVAAPAPVGDLDVRVTKVGSEKIPCAESCGPALKGKDINPNADEVTYVTDLPTTKKSGKKNAGDKTTSGTDPPAAQIAPEVLKPLVDQFTQDTRAGKYNVAVPAAATQLSQSHLFTKAGNKTAPSAVDQALSGKDPGGIDLSSLQLRYLSEAPDGGLQYAFDANALKAGDAQIRAGREAAYQSSDAFFVWLSLPESTFWVNLNPTEPDRIVEKRLGSTDVGRILLEADYRMKSVVGKLIHPDTKLGKEFWGRIVPGAQPCISMRQWIVPKPASVYEQDGGLYILDAPLEVKMEADYLKSQGSGGKDACAKSDARMVKVFRDKVLPKVEEAVNKGTDFADLRRVYLSRVAAEWYRTKHPGGNLAKMINSGDVTQWPARKSWSSRDVFDAYVKSYNRKEFNVKRRETVGNYIYEVSYTYGGVDFSNVDLKPVAQAAFGAQHPGVTDAVAASGQKATADKQGRMWLGGTGYPVAQPKASPPVKKTNTMLFAFVGVLVFGLILGVIIVGVLASRRRRRT</sequence>
<feature type="transmembrane region" description="Helical" evidence="2">
    <location>
        <begin position="703"/>
        <end position="726"/>
    </location>
</feature>
<keyword evidence="2" id="KW-1133">Transmembrane helix</keyword>
<keyword evidence="5" id="KW-1185">Reference proteome</keyword>
<gene>
    <name evidence="4" type="ORF">GA0070563_10682</name>
</gene>